<accession>A0A914CBZ7</accession>
<keyword evidence="9" id="KW-0472">Membrane</keyword>
<evidence type="ECO:0000256" key="2">
    <source>
        <dbReference type="ARBA" id="ARBA00008661"/>
    </source>
</evidence>
<sequence length="206" mass="23763">MTSKRIFMIGQSQNSSLNKQVIEEARKFRDILILNFEEHYLNLTYKGYGMLEYVNKYCKNLKCVQKTDTDATVNVKGLEKLCNALPENEHIITGMVWHKLGVSRDPNGKHYIPPYVYPNEYYPDFATGTAYLLSGYHIAQRMLDSLRNNTPFFTSGNFRHVNEDALFTGMVRESARIKLQDIGGYMCCIKSHGVSYYLLLFMNLLA</sequence>
<dbReference type="GO" id="GO:0000139">
    <property type="term" value="C:Golgi membrane"/>
    <property type="evidence" value="ECO:0007669"/>
    <property type="project" value="UniProtKB-SubCell"/>
</dbReference>
<keyword evidence="7" id="KW-1133">Transmembrane helix</keyword>
<evidence type="ECO:0000256" key="3">
    <source>
        <dbReference type="ARBA" id="ARBA00022676"/>
    </source>
</evidence>
<evidence type="ECO:0000256" key="1">
    <source>
        <dbReference type="ARBA" id="ARBA00004323"/>
    </source>
</evidence>
<dbReference type="GO" id="GO:0006493">
    <property type="term" value="P:protein O-linked glycosylation"/>
    <property type="evidence" value="ECO:0007669"/>
    <property type="project" value="TreeGrafter"/>
</dbReference>
<evidence type="ECO:0000256" key="8">
    <source>
        <dbReference type="ARBA" id="ARBA00023034"/>
    </source>
</evidence>
<name>A0A914CBZ7_9BILA</name>
<dbReference type="EC" id="2.4.1.-" evidence="10"/>
<evidence type="ECO:0000256" key="9">
    <source>
        <dbReference type="ARBA" id="ARBA00023136"/>
    </source>
</evidence>
<dbReference type="Gene3D" id="3.90.550.50">
    <property type="match status" value="1"/>
</dbReference>
<comment type="similarity">
    <text evidence="2 10">Belongs to the glycosyltransferase 31 family.</text>
</comment>
<protein>
    <recommendedName>
        <fullName evidence="10">Hexosyltransferase</fullName>
        <ecNumber evidence="10">2.4.1.-</ecNumber>
    </recommendedName>
</protein>
<dbReference type="Proteomes" id="UP000887540">
    <property type="component" value="Unplaced"/>
</dbReference>
<dbReference type="PANTHER" id="PTHR11214">
    <property type="entry name" value="BETA-1,3-N-ACETYLGLUCOSAMINYLTRANSFERASE"/>
    <property type="match status" value="1"/>
</dbReference>
<evidence type="ECO:0000313" key="12">
    <source>
        <dbReference type="WBParaSite" id="ACRNAN_Path_805.g3046.t1"/>
    </source>
</evidence>
<dbReference type="GO" id="GO:0016758">
    <property type="term" value="F:hexosyltransferase activity"/>
    <property type="evidence" value="ECO:0007669"/>
    <property type="project" value="InterPro"/>
</dbReference>
<dbReference type="InterPro" id="IPR002659">
    <property type="entry name" value="Glyco_trans_31"/>
</dbReference>
<evidence type="ECO:0000256" key="5">
    <source>
        <dbReference type="ARBA" id="ARBA00022692"/>
    </source>
</evidence>
<organism evidence="11 12">
    <name type="scientific">Acrobeloides nanus</name>
    <dbReference type="NCBI Taxonomy" id="290746"/>
    <lineage>
        <taxon>Eukaryota</taxon>
        <taxon>Metazoa</taxon>
        <taxon>Ecdysozoa</taxon>
        <taxon>Nematoda</taxon>
        <taxon>Chromadorea</taxon>
        <taxon>Rhabditida</taxon>
        <taxon>Tylenchina</taxon>
        <taxon>Cephalobomorpha</taxon>
        <taxon>Cephaloboidea</taxon>
        <taxon>Cephalobidae</taxon>
        <taxon>Acrobeloides</taxon>
    </lineage>
</organism>
<keyword evidence="6" id="KW-0735">Signal-anchor</keyword>
<evidence type="ECO:0000256" key="6">
    <source>
        <dbReference type="ARBA" id="ARBA00022968"/>
    </source>
</evidence>
<comment type="subcellular location">
    <subcellularLocation>
        <location evidence="1 10">Golgi apparatus membrane</location>
        <topology evidence="1 10">Single-pass type II membrane protein</topology>
    </subcellularLocation>
</comment>
<proteinExistence type="inferred from homology"/>
<evidence type="ECO:0000313" key="11">
    <source>
        <dbReference type="Proteomes" id="UP000887540"/>
    </source>
</evidence>
<reference evidence="12" key="1">
    <citation type="submission" date="2022-11" db="UniProtKB">
        <authorList>
            <consortium name="WormBaseParasite"/>
        </authorList>
    </citation>
    <scope>IDENTIFICATION</scope>
</reference>
<evidence type="ECO:0000256" key="10">
    <source>
        <dbReference type="RuleBase" id="RU363063"/>
    </source>
</evidence>
<keyword evidence="11" id="KW-1185">Reference proteome</keyword>
<evidence type="ECO:0000256" key="7">
    <source>
        <dbReference type="ARBA" id="ARBA00022989"/>
    </source>
</evidence>
<keyword evidence="3 10" id="KW-0328">Glycosyltransferase</keyword>
<keyword evidence="4" id="KW-0808">Transferase</keyword>
<keyword evidence="5" id="KW-0812">Transmembrane</keyword>
<dbReference type="AlphaFoldDB" id="A0A914CBZ7"/>
<evidence type="ECO:0000256" key="4">
    <source>
        <dbReference type="ARBA" id="ARBA00022679"/>
    </source>
</evidence>
<dbReference type="Pfam" id="PF01762">
    <property type="entry name" value="Galactosyl_T"/>
    <property type="match status" value="1"/>
</dbReference>
<dbReference type="PANTHER" id="PTHR11214:SF314">
    <property type="entry name" value="HEXOSYLTRANSFERASE"/>
    <property type="match status" value="1"/>
</dbReference>
<dbReference type="WBParaSite" id="ACRNAN_Path_805.g3046.t1">
    <property type="protein sequence ID" value="ACRNAN_Path_805.g3046.t1"/>
    <property type="gene ID" value="ACRNAN_Path_805.g3046"/>
</dbReference>
<keyword evidence="8 10" id="KW-0333">Golgi apparatus</keyword>